<dbReference type="AlphaFoldDB" id="A0A383F3R8"/>
<name>A0A383F3R8_9ZZZZ</name>
<proteinExistence type="predicted"/>
<feature type="non-terminal residue" evidence="1">
    <location>
        <position position="228"/>
    </location>
</feature>
<protein>
    <submittedName>
        <fullName evidence="1">Uncharacterized protein</fullName>
    </submittedName>
</protein>
<feature type="non-terminal residue" evidence="1">
    <location>
        <position position="1"/>
    </location>
</feature>
<reference evidence="1" key="1">
    <citation type="submission" date="2018-05" db="EMBL/GenBank/DDBJ databases">
        <authorList>
            <person name="Lanie J.A."/>
            <person name="Ng W.-L."/>
            <person name="Kazmierczak K.M."/>
            <person name="Andrzejewski T.M."/>
            <person name="Davidsen T.M."/>
            <person name="Wayne K.J."/>
            <person name="Tettelin H."/>
            <person name="Glass J.I."/>
            <person name="Rusch D."/>
            <person name="Podicherti R."/>
            <person name="Tsui H.-C.T."/>
            <person name="Winkler M.E."/>
        </authorList>
    </citation>
    <scope>NUCLEOTIDE SEQUENCE</scope>
</reference>
<sequence length="228" mass="26655">SDVFDLGFVLQTPIYQNILSDIHLVQKNYPDASMQVDFSNIVSGSLPGEEVLIRRMLYNLVERVEYYKYIDPSKVIYFTSDSDRAGSVYVKGFKPTYEKFLNSKNKTALVFTFENDDEIIDEDHLRRPVASISEVNLDERHYKMHLKDINDNINGNAVMLHKTKHERRLYEILVLRRVLEMNPNIVHNISQFNAGLEIVFPSPEVLKIDTHVLDNEIAQYFYEINDYN</sequence>
<dbReference type="EMBL" id="UINC01231117">
    <property type="protein sequence ID" value="SVE63524.1"/>
    <property type="molecule type" value="Genomic_DNA"/>
</dbReference>
<accession>A0A383F3R8</accession>
<gene>
    <name evidence="1" type="ORF">METZ01_LOCUS516378</name>
</gene>
<organism evidence="1">
    <name type="scientific">marine metagenome</name>
    <dbReference type="NCBI Taxonomy" id="408172"/>
    <lineage>
        <taxon>unclassified sequences</taxon>
        <taxon>metagenomes</taxon>
        <taxon>ecological metagenomes</taxon>
    </lineage>
</organism>
<evidence type="ECO:0000313" key="1">
    <source>
        <dbReference type="EMBL" id="SVE63524.1"/>
    </source>
</evidence>